<dbReference type="AlphaFoldDB" id="A0A6J4T1V6"/>
<evidence type="ECO:0008006" key="3">
    <source>
        <dbReference type="Google" id="ProtNLM"/>
    </source>
</evidence>
<keyword evidence="1" id="KW-1133">Transmembrane helix</keyword>
<sequence>MDDRALARQLAFGRIGAGVGLLAVPGLVGSVWLGPDTASRPGVRVILRALGVRDIVLGLGLKTALDRDAPTRGWLEGGLAADGVDAAATLLAGDDLPASGRLLVGALASSGVVLGAWLRRSAETGPAAPEATEHDAALAGAASLTSP</sequence>
<reference evidence="2" key="1">
    <citation type="submission" date="2020-02" db="EMBL/GenBank/DDBJ databases">
        <authorList>
            <person name="Meier V. D."/>
        </authorList>
    </citation>
    <scope>NUCLEOTIDE SEQUENCE</scope>
    <source>
        <strain evidence="2">AVDCRST_MAG17</strain>
    </source>
</reference>
<name>A0A6J4T1V6_9ACTN</name>
<evidence type="ECO:0000313" key="2">
    <source>
        <dbReference type="EMBL" id="CAA9511319.1"/>
    </source>
</evidence>
<evidence type="ECO:0000256" key="1">
    <source>
        <dbReference type="SAM" id="Phobius"/>
    </source>
</evidence>
<gene>
    <name evidence="2" type="ORF">AVDCRST_MAG17-2014</name>
</gene>
<keyword evidence="1" id="KW-0812">Transmembrane</keyword>
<proteinExistence type="predicted"/>
<dbReference type="EMBL" id="CADCVV010000159">
    <property type="protein sequence ID" value="CAA9511319.1"/>
    <property type="molecule type" value="Genomic_DNA"/>
</dbReference>
<protein>
    <recommendedName>
        <fullName evidence="3">DUF4267 domain-containing protein</fullName>
    </recommendedName>
</protein>
<keyword evidence="1" id="KW-0472">Membrane</keyword>
<organism evidence="2">
    <name type="scientific">uncultured Solirubrobacterales bacterium</name>
    <dbReference type="NCBI Taxonomy" id="768556"/>
    <lineage>
        <taxon>Bacteria</taxon>
        <taxon>Bacillati</taxon>
        <taxon>Actinomycetota</taxon>
        <taxon>Thermoleophilia</taxon>
        <taxon>Solirubrobacterales</taxon>
        <taxon>environmental samples</taxon>
    </lineage>
</organism>
<accession>A0A6J4T1V6</accession>
<feature type="transmembrane region" description="Helical" evidence="1">
    <location>
        <begin position="12"/>
        <end position="33"/>
    </location>
</feature>